<keyword evidence="1" id="KW-0732">Signal</keyword>
<evidence type="ECO:0000256" key="1">
    <source>
        <dbReference type="SAM" id="SignalP"/>
    </source>
</evidence>
<gene>
    <name evidence="2" type="ORF">SAMN06265795_102224</name>
</gene>
<dbReference type="RefSeq" id="WP_089398094.1">
    <property type="nucleotide sequence ID" value="NZ_FZOT01000002.1"/>
</dbReference>
<feature type="chain" id="PRO_5011991891" evidence="1">
    <location>
        <begin position="25"/>
        <end position="193"/>
    </location>
</feature>
<accession>A0A239DJ20</accession>
<dbReference type="AlphaFoldDB" id="A0A239DJ20"/>
<dbReference type="InterPro" id="IPR017734">
    <property type="entry name" value="T6SS_SciN"/>
</dbReference>
<dbReference type="PANTHER" id="PTHR37625:SF4">
    <property type="entry name" value="OUTER MEMBRANE LIPOPROTEIN"/>
    <property type="match status" value="1"/>
</dbReference>
<dbReference type="OrthoDB" id="8752321at2"/>
<evidence type="ECO:0000313" key="3">
    <source>
        <dbReference type="Proteomes" id="UP000198284"/>
    </source>
</evidence>
<reference evidence="2 3" key="1">
    <citation type="submission" date="2017-06" db="EMBL/GenBank/DDBJ databases">
        <authorList>
            <person name="Kim H.J."/>
            <person name="Triplett B.A."/>
        </authorList>
    </citation>
    <scope>NUCLEOTIDE SEQUENCE [LARGE SCALE GENOMIC DNA]</scope>
    <source>
        <strain evidence="2 3">U15</strain>
    </source>
</reference>
<proteinExistence type="predicted"/>
<dbReference type="Gene3D" id="2.60.40.4150">
    <property type="entry name" value="Type VI secretion system, lipoprotein SciN"/>
    <property type="match status" value="1"/>
</dbReference>
<protein>
    <submittedName>
        <fullName evidence="2">Type VI secretion system protein VasD</fullName>
    </submittedName>
</protein>
<dbReference type="NCBIfam" id="TIGR03352">
    <property type="entry name" value="VI_chp_3"/>
    <property type="match status" value="1"/>
</dbReference>
<dbReference type="Pfam" id="PF12790">
    <property type="entry name" value="T6SS-SciN"/>
    <property type="match status" value="1"/>
</dbReference>
<keyword evidence="3" id="KW-1185">Reference proteome</keyword>
<feature type="signal peptide" evidence="1">
    <location>
        <begin position="1"/>
        <end position="24"/>
    </location>
</feature>
<organism evidence="2 3">
    <name type="scientific">Noviherbaspirillum humi</name>
    <dbReference type="NCBI Taxonomy" id="1688639"/>
    <lineage>
        <taxon>Bacteria</taxon>
        <taxon>Pseudomonadati</taxon>
        <taxon>Pseudomonadota</taxon>
        <taxon>Betaproteobacteria</taxon>
        <taxon>Burkholderiales</taxon>
        <taxon>Oxalobacteraceae</taxon>
        <taxon>Noviherbaspirillum</taxon>
    </lineage>
</organism>
<dbReference type="EMBL" id="FZOT01000002">
    <property type="protein sequence ID" value="SNS32585.1"/>
    <property type="molecule type" value="Genomic_DNA"/>
</dbReference>
<evidence type="ECO:0000313" key="2">
    <source>
        <dbReference type="EMBL" id="SNS32585.1"/>
    </source>
</evidence>
<dbReference type="PANTHER" id="PTHR37625">
    <property type="entry name" value="OUTER MEMBRANE LIPOPROTEIN-RELATED"/>
    <property type="match status" value="1"/>
</dbReference>
<sequence>MAAFGWIRKTIGKASGLAWVTSLAALSLGGCATAPKPAAADIRASADAVINRDSQGKPLSVAIRIYQLKSATEFSRLTFDSLASNRTDAELLGADLIDRTELIMVPRSQQTTIAKLKDDTRYLGIVSLFRKPDPHYWRFLVDADKVRAAGLQFMVRDCYLMLSQPTPHPIPGQPAFTPPTCDALPRAAISKAP</sequence>
<name>A0A239DJ20_9BURK</name>
<dbReference type="Proteomes" id="UP000198284">
    <property type="component" value="Unassembled WGS sequence"/>
</dbReference>
<dbReference type="InterPro" id="IPR038706">
    <property type="entry name" value="Type_VI_SciN-like_sf"/>
</dbReference>